<evidence type="ECO:0000313" key="2">
    <source>
        <dbReference type="EMBL" id="EUK17465.1"/>
    </source>
</evidence>
<dbReference type="STRING" id="1208583.COMX_10003"/>
<gene>
    <name evidence="2" type="ORF">COMX_10003</name>
</gene>
<reference evidence="2 3" key="1">
    <citation type="journal article" date="2014" name="Genome Announc.">
        <title>Draft Genome Sequence of Commensalibacter papalotli MX01, a Symbiont Identified from the Guts of Overwintering Monarch Butterflies.</title>
        <authorList>
            <person name="Servin-Garciduenas L.E."/>
            <person name="Sanchez-Quinto A."/>
            <person name="Martinez-Romero E."/>
        </authorList>
    </citation>
    <scope>NUCLEOTIDE SEQUENCE [LARGE SCALE GENOMIC DNA]</scope>
    <source>
        <strain evidence="3">MX-MONARCH01</strain>
    </source>
</reference>
<dbReference type="Proteomes" id="UP000019250">
    <property type="component" value="Unassembled WGS sequence"/>
</dbReference>
<protein>
    <submittedName>
        <fullName evidence="2">Uncharacterized protein</fullName>
    </submittedName>
</protein>
<name>W7DRE0_9PROT</name>
<evidence type="ECO:0000256" key="1">
    <source>
        <dbReference type="SAM" id="Phobius"/>
    </source>
</evidence>
<comment type="caution">
    <text evidence="2">The sequence shown here is derived from an EMBL/GenBank/DDBJ whole genome shotgun (WGS) entry which is preliminary data.</text>
</comment>
<keyword evidence="1" id="KW-0472">Membrane</keyword>
<feature type="transmembrane region" description="Helical" evidence="1">
    <location>
        <begin position="6"/>
        <end position="25"/>
    </location>
</feature>
<organism evidence="2 3">
    <name type="scientific">Commensalibacter papalotli</name>
    <name type="common">ex Servin-Garciduenas et al. 2014</name>
    <dbReference type="NCBI Taxonomy" id="1208583"/>
    <lineage>
        <taxon>Bacteria</taxon>
        <taxon>Pseudomonadati</taxon>
        <taxon>Pseudomonadota</taxon>
        <taxon>Alphaproteobacteria</taxon>
        <taxon>Acetobacterales</taxon>
        <taxon>Acetobacteraceae</taxon>
    </lineage>
</organism>
<keyword evidence="3" id="KW-1185">Reference proteome</keyword>
<proteinExistence type="predicted"/>
<keyword evidence="1" id="KW-0812">Transmembrane</keyword>
<evidence type="ECO:0000313" key="3">
    <source>
        <dbReference type="Proteomes" id="UP000019250"/>
    </source>
</evidence>
<dbReference type="OrthoDB" id="7283109at2"/>
<keyword evidence="1" id="KW-1133">Transmembrane helix</keyword>
<dbReference type="RefSeq" id="WP_034340937.1">
    <property type="nucleotide sequence ID" value="NZ_ATSX01000006.1"/>
</dbReference>
<sequence length="72" mass="8038">MQTIIVFIIIGLCILFVLNKILPIIGKTIWRGIAGLLRLTHAPIPAYQWALKHSVPTNKGECSHCDKCSKCH</sequence>
<dbReference type="EMBL" id="ATSX01000006">
    <property type="protein sequence ID" value="EUK17465.1"/>
    <property type="molecule type" value="Genomic_DNA"/>
</dbReference>
<dbReference type="AlphaFoldDB" id="W7DRE0"/>
<accession>W7DRE0</accession>